<evidence type="ECO:0000313" key="1">
    <source>
        <dbReference type="EMBL" id="KAI2391075.1"/>
    </source>
</evidence>
<sequence>MASRKRQMTRRDAASDDDDEERPQIKKMKPVSTAKSSSTDASKSKTDTNGELYWEISRQRRVTVSSFRGKTMINIREYYEKDGQHLPGKKGISLTLEQFNALIGILPDLEDAVRQKGDTIDRPEYCSLATNNNDDDEMQEVGGEHVGDKNKVTPEKNIEATSEEDN</sequence>
<gene>
    <name evidence="1" type="ORF">LOY88_001377</name>
</gene>
<name>A0ACB8V2U2_9EURO</name>
<comment type="caution">
    <text evidence="1">The sequence shown here is derived from an EMBL/GenBank/DDBJ whole genome shotgun (WGS) entry which is preliminary data.</text>
</comment>
<protein>
    <submittedName>
        <fullName evidence="1">Uncharacterized protein</fullName>
    </submittedName>
</protein>
<accession>A0ACB8V2U2</accession>
<reference evidence="1" key="1">
    <citation type="journal article" date="2022" name="bioRxiv">
        <title>Population genetic analysis of Ophidiomyces ophidiicola, the causative agent of snake fungal disease, indicates recent introductions to the USA.</title>
        <authorList>
            <person name="Ladner J.T."/>
            <person name="Palmer J.M."/>
            <person name="Ettinger C.L."/>
            <person name="Stajich J.E."/>
            <person name="Farrell T.M."/>
            <person name="Glorioso B.M."/>
            <person name="Lawson B."/>
            <person name="Price S.J."/>
            <person name="Stengle A.G."/>
            <person name="Grear D.A."/>
            <person name="Lorch J.M."/>
        </authorList>
    </citation>
    <scope>NUCLEOTIDE SEQUENCE</scope>
    <source>
        <strain evidence="1">NWHC 24266-5</strain>
    </source>
</reference>
<organism evidence="1">
    <name type="scientific">Ophidiomyces ophidiicola</name>
    <dbReference type="NCBI Taxonomy" id="1387563"/>
    <lineage>
        <taxon>Eukaryota</taxon>
        <taxon>Fungi</taxon>
        <taxon>Dikarya</taxon>
        <taxon>Ascomycota</taxon>
        <taxon>Pezizomycotina</taxon>
        <taxon>Eurotiomycetes</taxon>
        <taxon>Eurotiomycetidae</taxon>
        <taxon>Onygenales</taxon>
        <taxon>Onygenaceae</taxon>
        <taxon>Ophidiomyces</taxon>
    </lineage>
</organism>
<dbReference type="EMBL" id="JALBCA010000014">
    <property type="protein sequence ID" value="KAI2391075.1"/>
    <property type="molecule type" value="Genomic_DNA"/>
</dbReference>
<proteinExistence type="predicted"/>